<dbReference type="AlphaFoldDB" id="A0A8K0R9C0"/>
<name>A0A8K0R9C0_9PLEO</name>
<feature type="signal peptide" evidence="1">
    <location>
        <begin position="1"/>
        <end position="17"/>
    </location>
</feature>
<reference evidence="2" key="1">
    <citation type="journal article" date="2021" name="Nat. Commun.">
        <title>Genetic determinants of endophytism in the Arabidopsis root mycobiome.</title>
        <authorList>
            <person name="Mesny F."/>
            <person name="Miyauchi S."/>
            <person name="Thiergart T."/>
            <person name="Pickel B."/>
            <person name="Atanasova L."/>
            <person name="Karlsson M."/>
            <person name="Huettel B."/>
            <person name="Barry K.W."/>
            <person name="Haridas S."/>
            <person name="Chen C."/>
            <person name="Bauer D."/>
            <person name="Andreopoulos W."/>
            <person name="Pangilinan J."/>
            <person name="LaButti K."/>
            <person name="Riley R."/>
            <person name="Lipzen A."/>
            <person name="Clum A."/>
            <person name="Drula E."/>
            <person name="Henrissat B."/>
            <person name="Kohler A."/>
            <person name="Grigoriev I.V."/>
            <person name="Martin F.M."/>
            <person name="Hacquard S."/>
        </authorList>
    </citation>
    <scope>NUCLEOTIDE SEQUENCE</scope>
    <source>
        <strain evidence="2">MPI-SDFR-AT-0120</strain>
    </source>
</reference>
<dbReference type="Proteomes" id="UP000813461">
    <property type="component" value="Unassembled WGS sequence"/>
</dbReference>
<proteinExistence type="predicted"/>
<gene>
    <name evidence="2" type="ORF">FB567DRAFT_591403</name>
</gene>
<organism evidence="2 3">
    <name type="scientific">Paraphoma chrysanthemicola</name>
    <dbReference type="NCBI Taxonomy" id="798071"/>
    <lineage>
        <taxon>Eukaryota</taxon>
        <taxon>Fungi</taxon>
        <taxon>Dikarya</taxon>
        <taxon>Ascomycota</taxon>
        <taxon>Pezizomycotina</taxon>
        <taxon>Dothideomycetes</taxon>
        <taxon>Pleosporomycetidae</taxon>
        <taxon>Pleosporales</taxon>
        <taxon>Pleosporineae</taxon>
        <taxon>Phaeosphaeriaceae</taxon>
        <taxon>Paraphoma</taxon>
    </lineage>
</organism>
<feature type="chain" id="PRO_5035458670" evidence="1">
    <location>
        <begin position="18"/>
        <end position="94"/>
    </location>
</feature>
<protein>
    <submittedName>
        <fullName evidence="2">Uncharacterized protein</fullName>
    </submittedName>
</protein>
<dbReference type="EMBL" id="JAGMVJ010000007">
    <property type="protein sequence ID" value="KAH7089295.1"/>
    <property type="molecule type" value="Genomic_DNA"/>
</dbReference>
<evidence type="ECO:0000313" key="2">
    <source>
        <dbReference type="EMBL" id="KAH7089295.1"/>
    </source>
</evidence>
<keyword evidence="1" id="KW-0732">Signal</keyword>
<evidence type="ECO:0000256" key="1">
    <source>
        <dbReference type="SAM" id="SignalP"/>
    </source>
</evidence>
<evidence type="ECO:0000313" key="3">
    <source>
        <dbReference type="Proteomes" id="UP000813461"/>
    </source>
</evidence>
<comment type="caution">
    <text evidence="2">The sequence shown here is derived from an EMBL/GenBank/DDBJ whole genome shotgun (WGS) entry which is preliminary data.</text>
</comment>
<keyword evidence="3" id="KW-1185">Reference proteome</keyword>
<accession>A0A8K0R9C0</accession>
<sequence length="94" mass="9600">MKLDISILLALAAAAAAAPTLYPGVPKRWLETRQLDQILDGLAAVEARQATQGPQATAIRTGAAAGTVVARQATQVPRATNIITGQAAGTVVAR</sequence>